<gene>
    <name evidence="4" type="ORF">QR680_000434</name>
</gene>
<keyword evidence="5" id="KW-1185">Reference proteome</keyword>
<feature type="disulfide bond" evidence="1">
    <location>
        <begin position="71"/>
        <end position="89"/>
    </location>
</feature>
<accession>A0AA39GVC5</accession>
<dbReference type="PROSITE" id="PS51670">
    <property type="entry name" value="SHKT"/>
    <property type="match status" value="1"/>
</dbReference>
<sequence>MWLPAVVFFSVWLLTEPQKCSDGRSPVSNCTQVGLNFYCHDKSICENVDGDPMCCTQQYSSSCSDTLSSGCLSFRDFGECRNPAIAQFCKLTCNLCENTCKDIYTDCEIYQKSNLCDTLVGYVNCTHTCGYCNGTRQPPVLNPLPGCQDQPVFDCKRILYSNRCSDAFYKFQACRSTCEGCRNKPSLVNPAYSVQTATNQVENLQGERFDI</sequence>
<comment type="caution">
    <text evidence="1">Lacks conserved residue(s) required for the propagation of feature annotation.</text>
</comment>
<feature type="disulfide bond" evidence="1">
    <location>
        <begin position="80"/>
        <end position="93"/>
    </location>
</feature>
<feature type="chain" id="PRO_5041330941" description="ShKT domain-containing protein" evidence="2">
    <location>
        <begin position="18"/>
        <end position="211"/>
    </location>
</feature>
<evidence type="ECO:0000259" key="3">
    <source>
        <dbReference type="PROSITE" id="PS51670"/>
    </source>
</evidence>
<organism evidence="4 5">
    <name type="scientific">Steinernema hermaphroditum</name>
    <dbReference type="NCBI Taxonomy" id="289476"/>
    <lineage>
        <taxon>Eukaryota</taxon>
        <taxon>Metazoa</taxon>
        <taxon>Ecdysozoa</taxon>
        <taxon>Nematoda</taxon>
        <taxon>Chromadorea</taxon>
        <taxon>Rhabditida</taxon>
        <taxon>Tylenchina</taxon>
        <taxon>Panagrolaimomorpha</taxon>
        <taxon>Strongyloidoidea</taxon>
        <taxon>Steinernematidae</taxon>
        <taxon>Steinernema</taxon>
    </lineage>
</organism>
<dbReference type="AlphaFoldDB" id="A0AA39GVC5"/>
<keyword evidence="2" id="KW-0732">Signal</keyword>
<dbReference type="SMART" id="SM00254">
    <property type="entry name" value="ShKT"/>
    <property type="match status" value="3"/>
</dbReference>
<reference evidence="4" key="1">
    <citation type="submission" date="2023-06" db="EMBL/GenBank/DDBJ databases">
        <title>Genomic analysis of the entomopathogenic nematode Steinernema hermaphroditum.</title>
        <authorList>
            <person name="Schwarz E.M."/>
            <person name="Heppert J.K."/>
            <person name="Baniya A."/>
            <person name="Schwartz H.T."/>
            <person name="Tan C.-H."/>
            <person name="Antoshechkin I."/>
            <person name="Sternberg P.W."/>
            <person name="Goodrich-Blair H."/>
            <person name="Dillman A.R."/>
        </authorList>
    </citation>
    <scope>NUCLEOTIDE SEQUENCE</scope>
    <source>
        <strain evidence="4">PS9179</strain>
        <tissue evidence="4">Whole animal</tissue>
    </source>
</reference>
<evidence type="ECO:0000256" key="1">
    <source>
        <dbReference type="PROSITE-ProRule" id="PRU01005"/>
    </source>
</evidence>
<dbReference type="InterPro" id="IPR003582">
    <property type="entry name" value="ShKT_dom"/>
</dbReference>
<comment type="caution">
    <text evidence="4">The sequence shown here is derived from an EMBL/GenBank/DDBJ whole genome shotgun (WGS) entry which is preliminary data.</text>
</comment>
<evidence type="ECO:0000313" key="4">
    <source>
        <dbReference type="EMBL" id="KAK0393854.1"/>
    </source>
</evidence>
<dbReference type="EMBL" id="JAUCMV010000005">
    <property type="protein sequence ID" value="KAK0393854.1"/>
    <property type="molecule type" value="Genomic_DNA"/>
</dbReference>
<evidence type="ECO:0000313" key="5">
    <source>
        <dbReference type="Proteomes" id="UP001175271"/>
    </source>
</evidence>
<feature type="signal peptide" evidence="2">
    <location>
        <begin position="1"/>
        <end position="17"/>
    </location>
</feature>
<feature type="domain" description="ShKT" evidence="3">
    <location>
        <begin position="63"/>
        <end position="96"/>
    </location>
</feature>
<evidence type="ECO:0000256" key="2">
    <source>
        <dbReference type="SAM" id="SignalP"/>
    </source>
</evidence>
<dbReference type="Proteomes" id="UP001175271">
    <property type="component" value="Unassembled WGS sequence"/>
</dbReference>
<protein>
    <recommendedName>
        <fullName evidence="3">ShKT domain-containing protein</fullName>
    </recommendedName>
</protein>
<name>A0AA39GVC5_9BILA</name>
<proteinExistence type="predicted"/>
<keyword evidence="1" id="KW-1015">Disulfide bond</keyword>